<feature type="transmembrane region" description="Helical" evidence="7">
    <location>
        <begin position="280"/>
        <end position="301"/>
    </location>
</feature>
<feature type="transmembrane region" description="Helical" evidence="7">
    <location>
        <begin position="84"/>
        <end position="107"/>
    </location>
</feature>
<comment type="subcellular location">
    <subcellularLocation>
        <location evidence="1">Cell membrane</location>
        <topology evidence="1">Multi-pass membrane protein</topology>
    </subcellularLocation>
</comment>
<feature type="transmembrane region" description="Helical" evidence="7">
    <location>
        <begin position="371"/>
        <end position="390"/>
    </location>
</feature>
<evidence type="ECO:0000256" key="4">
    <source>
        <dbReference type="ARBA" id="ARBA00022692"/>
    </source>
</evidence>
<evidence type="ECO:0000256" key="6">
    <source>
        <dbReference type="ARBA" id="ARBA00023136"/>
    </source>
</evidence>
<feature type="transmembrane region" description="Helical" evidence="7">
    <location>
        <begin position="307"/>
        <end position="328"/>
    </location>
</feature>
<dbReference type="PANTHER" id="PTHR42718:SF46">
    <property type="entry name" value="BLR6921 PROTEIN"/>
    <property type="match status" value="1"/>
</dbReference>
<evidence type="ECO:0000256" key="5">
    <source>
        <dbReference type="ARBA" id="ARBA00022989"/>
    </source>
</evidence>
<evidence type="ECO:0000313" key="10">
    <source>
        <dbReference type="Proteomes" id="UP000184363"/>
    </source>
</evidence>
<dbReference type="OrthoDB" id="3281800at2"/>
<dbReference type="Gene3D" id="1.20.1250.20">
    <property type="entry name" value="MFS general substrate transporter like domains"/>
    <property type="match status" value="1"/>
</dbReference>
<dbReference type="InterPro" id="IPR011701">
    <property type="entry name" value="MFS"/>
</dbReference>
<gene>
    <name evidence="9" type="ORF">SAMN05443637_102263</name>
</gene>
<evidence type="ECO:0000313" key="9">
    <source>
        <dbReference type="EMBL" id="SHK07192.1"/>
    </source>
</evidence>
<dbReference type="SUPFAM" id="SSF103473">
    <property type="entry name" value="MFS general substrate transporter"/>
    <property type="match status" value="1"/>
</dbReference>
<dbReference type="AlphaFoldDB" id="A0A1M6PH04"/>
<dbReference type="PROSITE" id="PS50850">
    <property type="entry name" value="MFS"/>
    <property type="match status" value="1"/>
</dbReference>
<dbReference type="Proteomes" id="UP000184363">
    <property type="component" value="Unassembled WGS sequence"/>
</dbReference>
<feature type="domain" description="Major facilitator superfamily (MFS) profile" evidence="8">
    <location>
        <begin position="18"/>
        <end position="394"/>
    </location>
</feature>
<evidence type="ECO:0000256" key="2">
    <source>
        <dbReference type="ARBA" id="ARBA00022448"/>
    </source>
</evidence>
<reference evidence="9 10" key="1">
    <citation type="submission" date="2016-11" db="EMBL/GenBank/DDBJ databases">
        <authorList>
            <person name="Jaros S."/>
            <person name="Januszkiewicz K."/>
            <person name="Wedrychowicz H."/>
        </authorList>
    </citation>
    <scope>NUCLEOTIDE SEQUENCE [LARGE SCALE GENOMIC DNA]</scope>
    <source>
        <strain evidence="9 10">DSM 43832</strain>
    </source>
</reference>
<keyword evidence="10" id="KW-1185">Reference proteome</keyword>
<evidence type="ECO:0000256" key="7">
    <source>
        <dbReference type="SAM" id="Phobius"/>
    </source>
</evidence>
<dbReference type="PANTHER" id="PTHR42718">
    <property type="entry name" value="MAJOR FACILITATOR SUPERFAMILY MULTIDRUG TRANSPORTER MFSC"/>
    <property type="match status" value="1"/>
</dbReference>
<feature type="transmembrane region" description="Helical" evidence="7">
    <location>
        <begin position="169"/>
        <end position="190"/>
    </location>
</feature>
<keyword evidence="6 7" id="KW-0472">Membrane</keyword>
<dbReference type="RefSeq" id="WP_073455388.1">
    <property type="nucleotide sequence ID" value="NZ_FRAP01000002.1"/>
</dbReference>
<dbReference type="Pfam" id="PF07690">
    <property type="entry name" value="MFS_1"/>
    <property type="match status" value="1"/>
</dbReference>
<feature type="transmembrane region" description="Helical" evidence="7">
    <location>
        <begin position="220"/>
        <end position="238"/>
    </location>
</feature>
<dbReference type="EMBL" id="FRAP01000002">
    <property type="protein sequence ID" value="SHK07192.1"/>
    <property type="molecule type" value="Genomic_DNA"/>
</dbReference>
<dbReference type="GO" id="GO:0022857">
    <property type="term" value="F:transmembrane transporter activity"/>
    <property type="evidence" value="ECO:0007669"/>
    <property type="project" value="InterPro"/>
</dbReference>
<dbReference type="InterPro" id="IPR020846">
    <property type="entry name" value="MFS_dom"/>
</dbReference>
<feature type="transmembrane region" description="Helical" evidence="7">
    <location>
        <begin position="113"/>
        <end position="130"/>
    </location>
</feature>
<feature type="transmembrane region" description="Helical" evidence="7">
    <location>
        <begin position="47"/>
        <end position="72"/>
    </location>
</feature>
<organism evidence="9 10">
    <name type="scientific">Pseudonocardia thermophila</name>
    <dbReference type="NCBI Taxonomy" id="1848"/>
    <lineage>
        <taxon>Bacteria</taxon>
        <taxon>Bacillati</taxon>
        <taxon>Actinomycetota</taxon>
        <taxon>Actinomycetes</taxon>
        <taxon>Pseudonocardiales</taxon>
        <taxon>Pseudonocardiaceae</taxon>
        <taxon>Pseudonocardia</taxon>
    </lineage>
</organism>
<dbReference type="STRING" id="1848.SAMN05443637_102263"/>
<keyword evidence="2" id="KW-0813">Transport</keyword>
<feature type="transmembrane region" description="Helical" evidence="7">
    <location>
        <begin position="17"/>
        <end position="41"/>
    </location>
</feature>
<evidence type="ECO:0000256" key="1">
    <source>
        <dbReference type="ARBA" id="ARBA00004651"/>
    </source>
</evidence>
<name>A0A1M6PH04_PSETH</name>
<evidence type="ECO:0000259" key="8">
    <source>
        <dbReference type="PROSITE" id="PS50850"/>
    </source>
</evidence>
<proteinExistence type="predicted"/>
<protein>
    <submittedName>
        <fullName evidence="9">Predicted arabinose efflux permease, MFS family</fullName>
    </submittedName>
</protein>
<feature type="transmembrane region" description="Helical" evidence="7">
    <location>
        <begin position="250"/>
        <end position="273"/>
    </location>
</feature>
<feature type="transmembrane region" description="Helical" evidence="7">
    <location>
        <begin position="340"/>
        <end position="365"/>
    </location>
</feature>
<keyword evidence="5 7" id="KW-1133">Transmembrane helix</keyword>
<keyword evidence="4 7" id="KW-0812">Transmembrane</keyword>
<evidence type="ECO:0000256" key="3">
    <source>
        <dbReference type="ARBA" id="ARBA00022475"/>
    </source>
</evidence>
<accession>A0A1M6PH04</accession>
<sequence>MSDHVDAGEWSPRRLRLVLAALLTGTLLAPLNSSMVAVALYPVQQHFAVPLATAGWVVIAFYLTSCIAQPMLGRAADLVGPRRLFLAGMLLAAAAAVGAALAPALWVLVGCRILHAVGGSTAYPCAMVIVRRHGGGAARLTGVATVNTAAAAIGPVLGGALTSVAGWQAIFWINLPLALGAFAVAAVAIGPDERRAGPGRVRTPFVDLAALRRARGVRTVLGTFVLFNLAYYAAFYGLPQWLQDDRNAGAAQAGLLILPLSATSVAATVLGAAVMRRCGVGPTMIAGGALLLAGAAVVVTFGPGTPMWVVVLDGIVLGIPYGLCNLGLQRLMYHRAPPRLTGSVGGLFQSARYTGAILAVGLVGVLAGAGIGPLAVAMTAIAAIVVALLVSDLRRARERVHAGSPA</sequence>
<feature type="transmembrane region" description="Helical" evidence="7">
    <location>
        <begin position="137"/>
        <end position="157"/>
    </location>
</feature>
<keyword evidence="3" id="KW-1003">Cell membrane</keyword>
<dbReference type="GO" id="GO:0005886">
    <property type="term" value="C:plasma membrane"/>
    <property type="evidence" value="ECO:0007669"/>
    <property type="project" value="UniProtKB-SubCell"/>
</dbReference>
<dbReference type="InterPro" id="IPR036259">
    <property type="entry name" value="MFS_trans_sf"/>
</dbReference>